<dbReference type="PIRSF" id="PIRSF001112">
    <property type="entry name" value="Epoxide_hydrolase"/>
    <property type="match status" value="1"/>
</dbReference>
<evidence type="ECO:0000256" key="3">
    <source>
        <dbReference type="ARBA" id="ARBA00022801"/>
    </source>
</evidence>
<evidence type="ECO:0000256" key="1">
    <source>
        <dbReference type="ARBA" id="ARBA00010088"/>
    </source>
</evidence>
<evidence type="ECO:0000313" key="7">
    <source>
        <dbReference type="Proteomes" id="UP000028045"/>
    </source>
</evidence>
<name>A0A084AW80_STACB</name>
<reference evidence="6 7" key="1">
    <citation type="journal article" date="2014" name="BMC Genomics">
        <title>Comparative genome sequencing reveals chemotype-specific gene clusters in the toxigenic black mold Stachybotrys.</title>
        <authorList>
            <person name="Semeiks J."/>
            <person name="Borek D."/>
            <person name="Otwinowski Z."/>
            <person name="Grishin N.V."/>
        </authorList>
    </citation>
    <scope>NUCLEOTIDE SEQUENCE [LARGE SCALE GENOMIC DNA]</scope>
    <source>
        <strain evidence="7">CBS 109288 / IBT 7711</strain>
    </source>
</reference>
<dbReference type="InterPro" id="IPR010497">
    <property type="entry name" value="Epoxide_hydro_N"/>
</dbReference>
<sequence>MASPVCPYQISVPDSAIQNLKDKLAAATLPEANGFSDDRDSGAPLSEITRLAQRWRDGFDWRKQEAQINNDLPQYTTTIKVDGFDELNIHFVHQKGVREGSIPLIFCHGWPGSFLEVKKILPLLANSENPSFHIVAPSLPNFGFSDRVDKAGFGLSQYAETLHKLMVKLGYNTYVAQGGDWGYSITRHIALLYPEHCLATHINMVYFPRPPPYASRPMDALAETVLGRSEDEKKGVERGRWFMERGYGYNLLQATKPATLGFALTDSPLALLAWIWEKLHDWTDAYPWTDDEALTWISIYHFSTAGPAASARIYYEGANAGPEAKKKMFGWIGGVRLGISYFPRDISLPPRAWGRTLGPVVFERKHAAGGHFAAYEVPEKLVGDLQDMFGKGGGADFGDRFKGSGL</sequence>
<gene>
    <name evidence="6" type="ORF">S7711_09273</name>
</gene>
<dbReference type="SUPFAM" id="SSF53474">
    <property type="entry name" value="alpha/beta-Hydrolases"/>
    <property type="match status" value="1"/>
</dbReference>
<dbReference type="Proteomes" id="UP000028045">
    <property type="component" value="Unassembled WGS sequence"/>
</dbReference>
<dbReference type="PANTHER" id="PTHR21661">
    <property type="entry name" value="EPOXIDE HYDROLASE 1-RELATED"/>
    <property type="match status" value="1"/>
</dbReference>
<comment type="similarity">
    <text evidence="1">Belongs to the peptidase S33 family.</text>
</comment>
<dbReference type="Gene3D" id="3.40.50.1820">
    <property type="entry name" value="alpha/beta hydrolase"/>
    <property type="match status" value="1"/>
</dbReference>
<keyword evidence="2" id="KW-0058">Aromatic hydrocarbons catabolism</keyword>
<protein>
    <recommendedName>
        <fullName evidence="5">Epoxide hydrolase N-terminal domain-containing protein</fullName>
    </recommendedName>
</protein>
<evidence type="ECO:0000256" key="2">
    <source>
        <dbReference type="ARBA" id="ARBA00022797"/>
    </source>
</evidence>
<dbReference type="InterPro" id="IPR016292">
    <property type="entry name" value="Epoxide_hydrolase"/>
</dbReference>
<dbReference type="PRINTS" id="PR00412">
    <property type="entry name" value="EPOXHYDRLASE"/>
</dbReference>
<dbReference type="GO" id="GO:0097176">
    <property type="term" value="P:epoxide metabolic process"/>
    <property type="evidence" value="ECO:0007669"/>
    <property type="project" value="TreeGrafter"/>
</dbReference>
<feature type="domain" description="Epoxide hydrolase N-terminal" evidence="5">
    <location>
        <begin position="7"/>
        <end position="117"/>
    </location>
</feature>
<evidence type="ECO:0000256" key="4">
    <source>
        <dbReference type="PIRSR" id="PIRSR001112-1"/>
    </source>
</evidence>
<evidence type="ECO:0000313" key="6">
    <source>
        <dbReference type="EMBL" id="KEY69559.1"/>
    </source>
</evidence>
<evidence type="ECO:0000259" key="5">
    <source>
        <dbReference type="Pfam" id="PF06441"/>
    </source>
</evidence>
<dbReference type="AlphaFoldDB" id="A0A084AW80"/>
<keyword evidence="7" id="KW-1185">Reference proteome</keyword>
<accession>A0A084AW80</accession>
<organism evidence="6 7">
    <name type="scientific">Stachybotrys chartarum (strain CBS 109288 / IBT 7711)</name>
    <name type="common">Toxic black mold</name>
    <name type="synonym">Stilbospora chartarum</name>
    <dbReference type="NCBI Taxonomy" id="1280523"/>
    <lineage>
        <taxon>Eukaryota</taxon>
        <taxon>Fungi</taxon>
        <taxon>Dikarya</taxon>
        <taxon>Ascomycota</taxon>
        <taxon>Pezizomycotina</taxon>
        <taxon>Sordariomycetes</taxon>
        <taxon>Hypocreomycetidae</taxon>
        <taxon>Hypocreales</taxon>
        <taxon>Stachybotryaceae</taxon>
        <taxon>Stachybotrys</taxon>
    </lineage>
</organism>
<dbReference type="InterPro" id="IPR000639">
    <property type="entry name" value="Epox_hydrolase-like"/>
</dbReference>
<dbReference type="EMBL" id="KL648524">
    <property type="protein sequence ID" value="KEY69559.1"/>
    <property type="molecule type" value="Genomic_DNA"/>
</dbReference>
<dbReference type="InterPro" id="IPR029058">
    <property type="entry name" value="AB_hydrolase_fold"/>
</dbReference>
<proteinExistence type="inferred from homology"/>
<feature type="active site" description="Nucleophile" evidence="4">
    <location>
        <position position="180"/>
    </location>
</feature>
<feature type="active site" description="Proton acceptor" evidence="4">
    <location>
        <position position="371"/>
    </location>
</feature>
<dbReference type="GO" id="GO:0004301">
    <property type="term" value="F:epoxide hydrolase activity"/>
    <property type="evidence" value="ECO:0007669"/>
    <property type="project" value="TreeGrafter"/>
</dbReference>
<dbReference type="HOGENOM" id="CLU_019414_0_2_1"/>
<feature type="active site" description="Proton donor" evidence="4">
    <location>
        <position position="314"/>
    </location>
</feature>
<dbReference type="OrthoDB" id="7130006at2759"/>
<dbReference type="Pfam" id="PF06441">
    <property type="entry name" value="EHN"/>
    <property type="match status" value="1"/>
</dbReference>
<keyword evidence="3" id="KW-0378">Hydrolase</keyword>
<dbReference type="PANTHER" id="PTHR21661:SF35">
    <property type="entry name" value="EPOXIDE HYDROLASE"/>
    <property type="match status" value="1"/>
</dbReference>